<accession>A0A1H8XRB9</accession>
<name>A0A1H8XRB9_9FIRM</name>
<feature type="region of interest" description="Disordered" evidence="1">
    <location>
        <begin position="24"/>
        <end position="49"/>
    </location>
</feature>
<dbReference type="OrthoDB" id="5526859at2"/>
<dbReference type="Proteomes" id="UP000198847">
    <property type="component" value="Unassembled WGS sequence"/>
</dbReference>
<evidence type="ECO:0000313" key="2">
    <source>
        <dbReference type="EMBL" id="SEP42435.1"/>
    </source>
</evidence>
<keyword evidence="3" id="KW-1185">Reference proteome</keyword>
<dbReference type="AlphaFoldDB" id="A0A1H8XRB9"/>
<evidence type="ECO:0000256" key="1">
    <source>
        <dbReference type="SAM" id="MobiDB-lite"/>
    </source>
</evidence>
<evidence type="ECO:0000313" key="3">
    <source>
        <dbReference type="Proteomes" id="UP000198847"/>
    </source>
</evidence>
<dbReference type="EMBL" id="FODY01000028">
    <property type="protein sequence ID" value="SEP42435.1"/>
    <property type="molecule type" value="Genomic_DNA"/>
</dbReference>
<reference evidence="2 3" key="1">
    <citation type="submission" date="2016-10" db="EMBL/GenBank/DDBJ databases">
        <authorList>
            <person name="de Groot N.N."/>
        </authorList>
    </citation>
    <scope>NUCLEOTIDE SEQUENCE [LARGE SCALE GENOMIC DNA]</scope>
    <source>
        <strain evidence="2 3">DSM 13305</strain>
    </source>
</reference>
<proteinExistence type="predicted"/>
<organism evidence="2 3">
    <name type="scientific">Propionispora vibrioides</name>
    <dbReference type="NCBI Taxonomy" id="112903"/>
    <lineage>
        <taxon>Bacteria</taxon>
        <taxon>Bacillati</taxon>
        <taxon>Bacillota</taxon>
        <taxon>Negativicutes</taxon>
        <taxon>Selenomonadales</taxon>
        <taxon>Sporomusaceae</taxon>
        <taxon>Propionispora</taxon>
    </lineage>
</organism>
<gene>
    <name evidence="2" type="ORF">SAMN04490178_12812</name>
</gene>
<dbReference type="RefSeq" id="WP_143050656.1">
    <property type="nucleotide sequence ID" value="NZ_FODY01000028.1"/>
</dbReference>
<protein>
    <submittedName>
        <fullName evidence="2">Uncharacterized protein</fullName>
    </submittedName>
</protein>
<sequence>MGLFNLFNLFNLFSEDWREHRRHRHGHHHGRGFQRNLSRSYSESPARDQESGKAKVCPLCKNHCSLSSPQCERGRLYAEEL</sequence>